<gene>
    <name evidence="2" type="ORF">OAUR00152_LOCUS36678</name>
</gene>
<feature type="region of interest" description="Disordered" evidence="1">
    <location>
        <begin position="41"/>
        <end position="68"/>
    </location>
</feature>
<dbReference type="AlphaFoldDB" id="A0A7S4NC16"/>
<sequence length="118" mass="12767">MKLSTNSSAAVSLAVLRFLCPDASTPCPGLVDGFLEHRSTSLQTPGAHQLRRKKKSDTTAKRDHDNPSDFVTGGYFVAFSGAINGNPTPTFASASTATATKCRRLRYVNDQAQYLHCF</sequence>
<feature type="compositionally biased region" description="Basic and acidic residues" evidence="1">
    <location>
        <begin position="56"/>
        <end position="67"/>
    </location>
</feature>
<name>A0A7S4NC16_9STRA</name>
<protein>
    <submittedName>
        <fullName evidence="2">Uncharacterized protein</fullName>
    </submittedName>
</protein>
<evidence type="ECO:0000313" key="2">
    <source>
        <dbReference type="EMBL" id="CAE2279283.1"/>
    </source>
</evidence>
<reference evidence="2" key="1">
    <citation type="submission" date="2021-01" db="EMBL/GenBank/DDBJ databases">
        <authorList>
            <person name="Corre E."/>
            <person name="Pelletier E."/>
            <person name="Niang G."/>
            <person name="Scheremetjew M."/>
            <person name="Finn R."/>
            <person name="Kale V."/>
            <person name="Holt S."/>
            <person name="Cochrane G."/>
            <person name="Meng A."/>
            <person name="Brown T."/>
            <person name="Cohen L."/>
        </authorList>
    </citation>
    <scope>NUCLEOTIDE SEQUENCE</scope>
    <source>
        <strain evidence="2">Isolate 1302-5</strain>
    </source>
</reference>
<organism evidence="2">
    <name type="scientific">Odontella aurita</name>
    <dbReference type="NCBI Taxonomy" id="265563"/>
    <lineage>
        <taxon>Eukaryota</taxon>
        <taxon>Sar</taxon>
        <taxon>Stramenopiles</taxon>
        <taxon>Ochrophyta</taxon>
        <taxon>Bacillariophyta</taxon>
        <taxon>Mediophyceae</taxon>
        <taxon>Biddulphiophycidae</taxon>
        <taxon>Eupodiscales</taxon>
        <taxon>Odontellaceae</taxon>
        <taxon>Odontella</taxon>
    </lineage>
</organism>
<accession>A0A7S4NC16</accession>
<dbReference type="EMBL" id="HBKQ01053278">
    <property type="protein sequence ID" value="CAE2279283.1"/>
    <property type="molecule type" value="Transcribed_RNA"/>
</dbReference>
<evidence type="ECO:0000256" key="1">
    <source>
        <dbReference type="SAM" id="MobiDB-lite"/>
    </source>
</evidence>
<proteinExistence type="predicted"/>